<comment type="caution">
    <text evidence="1">The sequence shown here is derived from an EMBL/GenBank/DDBJ whole genome shotgun (WGS) entry which is preliminary data.</text>
</comment>
<evidence type="ECO:0000313" key="1">
    <source>
        <dbReference type="EMBL" id="CAD8145190.1"/>
    </source>
</evidence>
<sequence length="43" mass="5048">MNSKCGNLIYRLIYKLDNQNYETSIATSQHWTMTQQENGQRAP</sequence>
<reference evidence="1" key="1">
    <citation type="submission" date="2021-01" db="EMBL/GenBank/DDBJ databases">
        <authorList>
            <consortium name="Genoscope - CEA"/>
            <person name="William W."/>
        </authorList>
    </citation>
    <scope>NUCLEOTIDE SEQUENCE</scope>
</reference>
<protein>
    <submittedName>
        <fullName evidence="1">Uncharacterized protein</fullName>
    </submittedName>
</protein>
<gene>
    <name evidence="1" type="ORF">POCTA_138.1.T0170100</name>
</gene>
<organism evidence="1 2">
    <name type="scientific">Paramecium octaurelia</name>
    <dbReference type="NCBI Taxonomy" id="43137"/>
    <lineage>
        <taxon>Eukaryota</taxon>
        <taxon>Sar</taxon>
        <taxon>Alveolata</taxon>
        <taxon>Ciliophora</taxon>
        <taxon>Intramacronucleata</taxon>
        <taxon>Oligohymenophorea</taxon>
        <taxon>Peniculida</taxon>
        <taxon>Parameciidae</taxon>
        <taxon>Paramecium</taxon>
    </lineage>
</organism>
<dbReference type="Proteomes" id="UP000683925">
    <property type="component" value="Unassembled WGS sequence"/>
</dbReference>
<name>A0A8S1SYC8_PAROT</name>
<dbReference type="EMBL" id="CAJJDP010000017">
    <property type="protein sequence ID" value="CAD8145190.1"/>
    <property type="molecule type" value="Genomic_DNA"/>
</dbReference>
<keyword evidence="2" id="KW-1185">Reference proteome</keyword>
<evidence type="ECO:0000313" key="2">
    <source>
        <dbReference type="Proteomes" id="UP000683925"/>
    </source>
</evidence>
<dbReference type="AlphaFoldDB" id="A0A8S1SYC8"/>
<proteinExistence type="predicted"/>
<accession>A0A8S1SYC8</accession>